<evidence type="ECO:0000313" key="2">
    <source>
        <dbReference type="Proteomes" id="UP000321570"/>
    </source>
</evidence>
<organism evidence="1 2">
    <name type="scientific">Hymenolepis diminuta</name>
    <name type="common">Rat tapeworm</name>
    <dbReference type="NCBI Taxonomy" id="6216"/>
    <lineage>
        <taxon>Eukaryota</taxon>
        <taxon>Metazoa</taxon>
        <taxon>Spiralia</taxon>
        <taxon>Lophotrochozoa</taxon>
        <taxon>Platyhelminthes</taxon>
        <taxon>Cestoda</taxon>
        <taxon>Eucestoda</taxon>
        <taxon>Cyclophyllidea</taxon>
        <taxon>Hymenolepididae</taxon>
        <taxon>Hymenolepis</taxon>
    </lineage>
</organism>
<protein>
    <submittedName>
        <fullName evidence="1">Uncharacterized protein</fullName>
    </submittedName>
</protein>
<proteinExistence type="predicted"/>
<keyword evidence="2" id="KW-1185">Reference proteome</keyword>
<sequence length="152" mass="17380">MDLTNAGDHSAHWVCAKETYQQMDCDQSSFENKLINCIFWYSRLSKRSRQSLEANDQKETFKVIKPVFNASQIGETVDTAKANISNEVCSKGSLAPDCRQHRKEESFAQGELKIRNFRYNDSSARKGDVVQCFAVHMKSNTYSTLSVRNFHV</sequence>
<dbReference type="EMBL" id="CABIJS010000702">
    <property type="protein sequence ID" value="VUZ56352.1"/>
    <property type="molecule type" value="Genomic_DNA"/>
</dbReference>
<feature type="non-terminal residue" evidence="1">
    <location>
        <position position="152"/>
    </location>
</feature>
<accession>A0A564ZAD4</accession>
<evidence type="ECO:0000313" key="1">
    <source>
        <dbReference type="EMBL" id="VUZ56352.1"/>
    </source>
</evidence>
<name>A0A564ZAD4_HYMDI</name>
<dbReference type="Proteomes" id="UP000321570">
    <property type="component" value="Unassembled WGS sequence"/>
</dbReference>
<gene>
    <name evidence="1" type="ORF">WMSIL1_LOCUS14020</name>
</gene>
<dbReference type="AlphaFoldDB" id="A0A564ZAD4"/>
<reference evidence="1 2" key="1">
    <citation type="submission" date="2019-07" db="EMBL/GenBank/DDBJ databases">
        <authorList>
            <person name="Jastrzebski P J."/>
            <person name="Paukszto L."/>
            <person name="Jastrzebski P J."/>
        </authorList>
    </citation>
    <scope>NUCLEOTIDE SEQUENCE [LARGE SCALE GENOMIC DNA]</scope>
    <source>
        <strain evidence="1 2">WMS-il1</strain>
    </source>
</reference>